<dbReference type="InParanoid" id="G0ECK2"/>
<dbReference type="EMBL" id="CP002838">
    <property type="protein sequence ID" value="AEM39572.1"/>
    <property type="molecule type" value="Genomic_DNA"/>
</dbReference>
<dbReference type="Proteomes" id="UP000001037">
    <property type="component" value="Chromosome"/>
</dbReference>
<keyword evidence="1" id="KW-1133">Transmembrane helix</keyword>
<dbReference type="AlphaFoldDB" id="G0ECK2"/>
<feature type="transmembrane region" description="Helical" evidence="1">
    <location>
        <begin position="69"/>
        <end position="88"/>
    </location>
</feature>
<sequence length="89" mass="9584">MLAKLRQRRKVEAARMVIGVASGLAAGVSSAFLPNPLGSVLPLPLFIAGYVVAHLATRKWPEASPVRGFIAYSAVFLLVWFSVYASLIQ</sequence>
<dbReference type="KEGG" id="pfm:Pyrfu_1717"/>
<keyword evidence="3" id="KW-1185">Reference proteome</keyword>
<evidence type="ECO:0000313" key="3">
    <source>
        <dbReference type="Proteomes" id="UP000001037"/>
    </source>
</evidence>
<keyword evidence="1" id="KW-0812">Transmembrane</keyword>
<gene>
    <name evidence="2" type="ordered locus">Pyrfu_1717</name>
</gene>
<keyword evidence="1" id="KW-0472">Membrane</keyword>
<dbReference type="STRING" id="694429.Pyrfu_1717"/>
<proteinExistence type="predicted"/>
<evidence type="ECO:0000313" key="2">
    <source>
        <dbReference type="EMBL" id="AEM39572.1"/>
    </source>
</evidence>
<dbReference type="HOGENOM" id="CLU_2447783_0_0_2"/>
<feature type="transmembrane region" description="Helical" evidence="1">
    <location>
        <begin position="12"/>
        <end position="33"/>
    </location>
</feature>
<dbReference type="TCDB" id="1.E.3.3.1">
    <property type="family name" value="the p2 holin (p2 holin) family"/>
</dbReference>
<reference evidence="2 3" key="1">
    <citation type="journal article" date="2011" name="Stand. Genomic Sci.">
        <title>Complete genome sequence of the hyperthermophilic chemolithoautotroph Pyrolobus fumarii type strain (1A).</title>
        <authorList>
            <person name="Anderson I."/>
            <person name="Goker M."/>
            <person name="Nolan M."/>
            <person name="Lucas S."/>
            <person name="Hammon N."/>
            <person name="Deshpande S."/>
            <person name="Cheng J.F."/>
            <person name="Tapia R."/>
            <person name="Han C."/>
            <person name="Goodwin L."/>
            <person name="Pitluck S."/>
            <person name="Huntemann M."/>
            <person name="Liolios K."/>
            <person name="Ivanova N."/>
            <person name="Pagani I."/>
            <person name="Mavromatis K."/>
            <person name="Ovchinikova G."/>
            <person name="Pati A."/>
            <person name="Chen A."/>
            <person name="Palaniappan K."/>
            <person name="Land M."/>
            <person name="Hauser L."/>
            <person name="Brambilla E.M."/>
            <person name="Huber H."/>
            <person name="Yasawong M."/>
            <person name="Rohde M."/>
            <person name="Spring S."/>
            <person name="Abt B."/>
            <person name="Sikorski J."/>
            <person name="Wirth R."/>
            <person name="Detter J.C."/>
            <person name="Woyke T."/>
            <person name="Bristow J."/>
            <person name="Eisen J.A."/>
            <person name="Markowitz V."/>
            <person name="Hugenholtz P."/>
            <person name="Kyrpides N.C."/>
            <person name="Klenk H.P."/>
            <person name="Lapidus A."/>
        </authorList>
    </citation>
    <scope>NUCLEOTIDE SEQUENCE [LARGE SCALE GENOMIC DNA]</scope>
    <source>
        <strain evidence="3">DSM 11204 / 1A</strain>
    </source>
</reference>
<accession>G0ECK2</accession>
<evidence type="ECO:0000256" key="1">
    <source>
        <dbReference type="SAM" id="Phobius"/>
    </source>
</evidence>
<protein>
    <submittedName>
        <fullName evidence="2">Uncharacterized protein</fullName>
    </submittedName>
</protein>
<feature type="transmembrane region" description="Helical" evidence="1">
    <location>
        <begin position="39"/>
        <end position="57"/>
    </location>
</feature>
<name>G0ECK2_PYRF1</name>
<organism evidence="2 3">
    <name type="scientific">Pyrolobus fumarii (strain DSM 11204 / 1A)</name>
    <dbReference type="NCBI Taxonomy" id="694429"/>
    <lineage>
        <taxon>Archaea</taxon>
        <taxon>Thermoproteota</taxon>
        <taxon>Thermoprotei</taxon>
        <taxon>Desulfurococcales</taxon>
        <taxon>Pyrodictiaceae</taxon>
        <taxon>Pyrolobus</taxon>
    </lineage>
</organism>